<dbReference type="Proteomes" id="UP000472580">
    <property type="component" value="Unassembled WGS sequence"/>
</dbReference>
<reference evidence="2 3" key="1">
    <citation type="submission" date="2019-12" db="EMBL/GenBank/DDBJ databases">
        <title>Microbes associate with the intestines of laboratory mice.</title>
        <authorList>
            <person name="Navarre W."/>
            <person name="Wong E."/>
        </authorList>
    </citation>
    <scope>NUCLEOTIDE SEQUENCE [LARGE SCALE GENOMIC DNA]</scope>
    <source>
        <strain evidence="2 3">NM82_D38</strain>
    </source>
</reference>
<dbReference type="Gene3D" id="1.10.3480.10">
    <property type="entry name" value="TorD-like"/>
    <property type="match status" value="1"/>
</dbReference>
<gene>
    <name evidence="2" type="ORF">E5987_08060</name>
</gene>
<dbReference type="InterPro" id="IPR020945">
    <property type="entry name" value="DMSO/NO3_reduct_chaperone"/>
</dbReference>
<accession>A0A6L6YNY7</accession>
<keyword evidence="3" id="KW-1185">Reference proteome</keyword>
<protein>
    <submittedName>
        <fullName evidence="2">Molecular chaperone TorD</fullName>
    </submittedName>
</protein>
<name>A0A6L6YNY7_9BURK</name>
<dbReference type="PANTHER" id="PTHR34227:SF1">
    <property type="entry name" value="DIMETHYL SULFOXIDE REDUCTASE CHAPERONE-RELATED"/>
    <property type="match status" value="1"/>
</dbReference>
<dbReference type="SUPFAM" id="SSF89155">
    <property type="entry name" value="TorD-like"/>
    <property type="match status" value="1"/>
</dbReference>
<organism evidence="2 3">
    <name type="scientific">Parasutterella muris</name>
    <dbReference type="NCBI Taxonomy" id="2565572"/>
    <lineage>
        <taxon>Bacteria</taxon>
        <taxon>Pseudomonadati</taxon>
        <taxon>Pseudomonadota</taxon>
        <taxon>Betaproteobacteria</taxon>
        <taxon>Burkholderiales</taxon>
        <taxon>Sutterellaceae</taxon>
        <taxon>Parasutterella</taxon>
    </lineage>
</organism>
<evidence type="ECO:0000313" key="2">
    <source>
        <dbReference type="EMBL" id="MVX57161.1"/>
    </source>
</evidence>
<proteinExistence type="predicted"/>
<keyword evidence="1" id="KW-0143">Chaperone</keyword>
<sequence>MEKTELAEMMQARSNIYRLLDRLFRREIDETFLEVLRSIAAEDAHLPDTAAARASLRKALSSDSQDILTDFAVDFARIFLGAGIAQGTVAYPYESVYTSRDQLVMQDAYEKVLKIYRRHGITKTEADLYEDHISLELEFMAFLCDEAVAFLEKDGQASFEENLKEQRNFFKEHLANWVFNFTATIREVAGDSIYSSAADILDGFIEEEKQLLS</sequence>
<evidence type="ECO:0000256" key="1">
    <source>
        <dbReference type="ARBA" id="ARBA00023186"/>
    </source>
</evidence>
<dbReference type="RefSeq" id="WP_160335587.1">
    <property type="nucleotide sequence ID" value="NZ_CALPCR010000006.1"/>
</dbReference>
<dbReference type="InterPro" id="IPR036411">
    <property type="entry name" value="TorD-like_sf"/>
</dbReference>
<dbReference type="OrthoDB" id="13061at2"/>
<dbReference type="AlphaFoldDB" id="A0A6L6YNY7"/>
<dbReference type="Pfam" id="PF02613">
    <property type="entry name" value="Nitrate_red_del"/>
    <property type="match status" value="1"/>
</dbReference>
<dbReference type="InterPro" id="IPR050289">
    <property type="entry name" value="TorD/DmsD_chaperones"/>
</dbReference>
<evidence type="ECO:0000313" key="3">
    <source>
        <dbReference type="Proteomes" id="UP000472580"/>
    </source>
</evidence>
<dbReference type="PANTHER" id="PTHR34227">
    <property type="entry name" value="CHAPERONE PROTEIN YCDY"/>
    <property type="match status" value="1"/>
</dbReference>
<dbReference type="EMBL" id="WSRP01000023">
    <property type="protein sequence ID" value="MVX57161.1"/>
    <property type="molecule type" value="Genomic_DNA"/>
</dbReference>
<comment type="caution">
    <text evidence="2">The sequence shown here is derived from an EMBL/GenBank/DDBJ whole genome shotgun (WGS) entry which is preliminary data.</text>
</comment>